<evidence type="ECO:0000256" key="4">
    <source>
        <dbReference type="ARBA" id="ARBA00012049"/>
    </source>
</evidence>
<evidence type="ECO:0000256" key="14">
    <source>
        <dbReference type="ARBA" id="ARBA00023136"/>
    </source>
</evidence>
<keyword evidence="9" id="KW-0521">NADP</keyword>
<comment type="catalytic activity">
    <reaction evidence="16">
        <text>17beta-hydroxy-5alpha-androstan-3-one + NADP(+) = testosterone + NADPH + H(+)</text>
        <dbReference type="Rhea" id="RHEA:50820"/>
        <dbReference type="ChEBI" id="CHEBI:15378"/>
        <dbReference type="ChEBI" id="CHEBI:16330"/>
        <dbReference type="ChEBI" id="CHEBI:17347"/>
        <dbReference type="ChEBI" id="CHEBI:57783"/>
        <dbReference type="ChEBI" id="CHEBI:58349"/>
        <dbReference type="EC" id="1.3.1.22"/>
    </reaction>
    <physiologicalReaction direction="right-to-left" evidence="16">
        <dbReference type="Rhea" id="RHEA:50822"/>
    </physiologicalReaction>
</comment>
<feature type="transmembrane region" description="Helical" evidence="17">
    <location>
        <begin position="67"/>
        <end position="85"/>
    </location>
</feature>
<comment type="catalytic activity">
    <reaction evidence="15">
        <text>5alpha-pregnane-3,20-dione + NADP(+) = progesterone + NADPH + H(+)</text>
        <dbReference type="Rhea" id="RHEA:21952"/>
        <dbReference type="ChEBI" id="CHEBI:15378"/>
        <dbReference type="ChEBI" id="CHEBI:17026"/>
        <dbReference type="ChEBI" id="CHEBI:28952"/>
        <dbReference type="ChEBI" id="CHEBI:57783"/>
        <dbReference type="ChEBI" id="CHEBI:58349"/>
        <dbReference type="EC" id="1.3.1.22"/>
    </reaction>
    <physiologicalReaction direction="right-to-left" evidence="15">
        <dbReference type="Rhea" id="RHEA:21954"/>
    </physiologicalReaction>
</comment>
<comment type="caution">
    <text evidence="19">The sequence shown here is derived from an EMBL/GenBank/DDBJ whole genome shotgun (WGS) entry which is preliminary data.</text>
</comment>
<keyword evidence="11 17" id="KW-1133">Transmembrane helix</keyword>
<evidence type="ECO:0000256" key="5">
    <source>
        <dbReference type="ARBA" id="ARBA00022692"/>
    </source>
</evidence>
<keyword evidence="8" id="KW-0492">Microsome</keyword>
<evidence type="ECO:0000256" key="10">
    <source>
        <dbReference type="ARBA" id="ARBA00022928"/>
    </source>
</evidence>
<keyword evidence="6" id="KW-0221">Differentiation</keyword>
<dbReference type="AlphaFoldDB" id="A0AAV4B174"/>
<keyword evidence="14 17" id="KW-0472">Membrane</keyword>
<keyword evidence="5 17" id="KW-0812">Transmembrane</keyword>
<evidence type="ECO:0000256" key="12">
    <source>
        <dbReference type="ARBA" id="ARBA00023002"/>
    </source>
</evidence>
<evidence type="ECO:0000256" key="6">
    <source>
        <dbReference type="ARBA" id="ARBA00022782"/>
    </source>
</evidence>
<evidence type="ECO:0000313" key="20">
    <source>
        <dbReference type="Proteomes" id="UP000735302"/>
    </source>
</evidence>
<dbReference type="Gene3D" id="1.20.120.1630">
    <property type="match status" value="1"/>
</dbReference>
<evidence type="ECO:0000259" key="18">
    <source>
        <dbReference type="Pfam" id="PF02544"/>
    </source>
</evidence>
<accession>A0AAV4B174</accession>
<dbReference type="GO" id="GO:0005789">
    <property type="term" value="C:endoplasmic reticulum membrane"/>
    <property type="evidence" value="ECO:0007669"/>
    <property type="project" value="UniProtKB-SubCell"/>
</dbReference>
<proteinExistence type="inferred from homology"/>
<evidence type="ECO:0000313" key="19">
    <source>
        <dbReference type="EMBL" id="GFO14335.1"/>
    </source>
</evidence>
<evidence type="ECO:0000256" key="8">
    <source>
        <dbReference type="ARBA" id="ARBA00022848"/>
    </source>
</evidence>
<evidence type="ECO:0000256" key="1">
    <source>
        <dbReference type="ARBA" id="ARBA00004154"/>
    </source>
</evidence>
<reference evidence="19 20" key="1">
    <citation type="journal article" date="2021" name="Elife">
        <title>Chloroplast acquisition without the gene transfer in kleptoplastic sea slugs, Plakobranchus ocellatus.</title>
        <authorList>
            <person name="Maeda T."/>
            <person name="Takahashi S."/>
            <person name="Yoshida T."/>
            <person name="Shimamura S."/>
            <person name="Takaki Y."/>
            <person name="Nagai Y."/>
            <person name="Toyoda A."/>
            <person name="Suzuki Y."/>
            <person name="Arimoto A."/>
            <person name="Ishii H."/>
            <person name="Satoh N."/>
            <person name="Nishiyama T."/>
            <person name="Hasebe M."/>
            <person name="Maruyama T."/>
            <person name="Minagawa J."/>
            <person name="Obokata J."/>
            <person name="Shigenobu S."/>
        </authorList>
    </citation>
    <scope>NUCLEOTIDE SEQUENCE [LARGE SCALE GENOMIC DNA]</scope>
</reference>
<dbReference type="PANTHER" id="PTHR10556:SF57">
    <property type="entry name" value="3-OXO-5-ALPHA-STEROID 4-DEHYDROGENASE 1"/>
    <property type="match status" value="1"/>
</dbReference>
<dbReference type="GO" id="GO:0007548">
    <property type="term" value="P:sex differentiation"/>
    <property type="evidence" value="ECO:0007669"/>
    <property type="project" value="UniProtKB-KW"/>
</dbReference>
<dbReference type="GO" id="GO:0047751">
    <property type="term" value="F:3-oxo-5-alpha-steroid 4-dehydrogenase (NADP+) activity"/>
    <property type="evidence" value="ECO:0007669"/>
    <property type="project" value="UniProtKB-EC"/>
</dbReference>
<dbReference type="EMBL" id="BLXT01004553">
    <property type="protein sequence ID" value="GFO14335.1"/>
    <property type="molecule type" value="Genomic_DNA"/>
</dbReference>
<dbReference type="GO" id="GO:0030154">
    <property type="term" value="P:cell differentiation"/>
    <property type="evidence" value="ECO:0007669"/>
    <property type="project" value="UniProtKB-KW"/>
</dbReference>
<dbReference type="FunFam" id="1.20.120.1630:FF:000002">
    <property type="entry name" value="Steroid 5 alpha-reductase 1"/>
    <property type="match status" value="1"/>
</dbReference>
<dbReference type="Pfam" id="PF02544">
    <property type="entry name" value="Steroid_dh"/>
    <property type="match status" value="1"/>
</dbReference>
<comment type="subcellular location">
    <subcellularLocation>
        <location evidence="2">Endoplasmic reticulum membrane</location>
        <topology evidence="2">Multi-pass membrane protein</topology>
    </subcellularLocation>
    <subcellularLocation>
        <location evidence="1">Microsome membrane</location>
        <topology evidence="1">Multi-pass membrane protein</topology>
    </subcellularLocation>
</comment>
<evidence type="ECO:0000256" key="11">
    <source>
        <dbReference type="ARBA" id="ARBA00022989"/>
    </source>
</evidence>
<dbReference type="EC" id="1.3.1.22" evidence="4"/>
<evidence type="ECO:0000256" key="16">
    <source>
        <dbReference type="ARBA" id="ARBA00049397"/>
    </source>
</evidence>
<keyword evidence="20" id="KW-1185">Reference proteome</keyword>
<evidence type="ECO:0000256" key="17">
    <source>
        <dbReference type="SAM" id="Phobius"/>
    </source>
</evidence>
<keyword evidence="7" id="KW-0256">Endoplasmic reticulum</keyword>
<dbReference type="PROSITE" id="PS50244">
    <property type="entry name" value="S5A_REDUCTASE"/>
    <property type="match status" value="1"/>
</dbReference>
<feature type="transmembrane region" description="Helical" evidence="17">
    <location>
        <begin position="34"/>
        <end position="55"/>
    </location>
</feature>
<gene>
    <name evidence="19" type="ORF">PoB_004084000</name>
</gene>
<keyword evidence="12" id="KW-0560">Oxidoreductase</keyword>
<comment type="similarity">
    <text evidence="3">Belongs to the steroid 5-alpha reductase family.</text>
</comment>
<evidence type="ECO:0000256" key="2">
    <source>
        <dbReference type="ARBA" id="ARBA00004477"/>
    </source>
</evidence>
<dbReference type="Proteomes" id="UP000735302">
    <property type="component" value="Unassembled WGS sequence"/>
</dbReference>
<evidence type="ECO:0000256" key="3">
    <source>
        <dbReference type="ARBA" id="ARBA00007742"/>
    </source>
</evidence>
<evidence type="ECO:0000256" key="15">
    <source>
        <dbReference type="ARBA" id="ARBA00048292"/>
    </source>
</evidence>
<feature type="domain" description="3-oxo-5-alpha-steroid 4-dehydrogenase C-terminal" evidence="18">
    <location>
        <begin position="31"/>
        <end position="177"/>
    </location>
</feature>
<name>A0AAV4B174_9GAST</name>
<organism evidence="19 20">
    <name type="scientific">Plakobranchus ocellatus</name>
    <dbReference type="NCBI Taxonomy" id="259542"/>
    <lineage>
        <taxon>Eukaryota</taxon>
        <taxon>Metazoa</taxon>
        <taxon>Spiralia</taxon>
        <taxon>Lophotrochozoa</taxon>
        <taxon>Mollusca</taxon>
        <taxon>Gastropoda</taxon>
        <taxon>Heterobranchia</taxon>
        <taxon>Euthyneura</taxon>
        <taxon>Panpulmonata</taxon>
        <taxon>Sacoglossa</taxon>
        <taxon>Placobranchoidea</taxon>
        <taxon>Plakobranchidae</taxon>
        <taxon>Plakobranchus</taxon>
    </lineage>
</organism>
<dbReference type="GO" id="GO:0006702">
    <property type="term" value="P:androgen biosynthetic process"/>
    <property type="evidence" value="ECO:0007669"/>
    <property type="project" value="UniProtKB-ARBA"/>
</dbReference>
<dbReference type="InterPro" id="IPR001104">
    <property type="entry name" value="3-oxo-5_a-steroid_4-DH_C"/>
</dbReference>
<dbReference type="PANTHER" id="PTHR10556">
    <property type="entry name" value="3-OXO-5-ALPHA-STEROID 4-DEHYDROGENASE"/>
    <property type="match status" value="1"/>
</dbReference>
<keyword evidence="13" id="KW-0443">Lipid metabolism</keyword>
<dbReference type="InterPro" id="IPR039357">
    <property type="entry name" value="SRD5A/TECR"/>
</dbReference>
<evidence type="ECO:0000256" key="9">
    <source>
        <dbReference type="ARBA" id="ARBA00022857"/>
    </source>
</evidence>
<evidence type="ECO:0000256" key="7">
    <source>
        <dbReference type="ARBA" id="ARBA00022824"/>
    </source>
</evidence>
<sequence>MGMDTFQKVKPTLAFRSKTFIFPLLIRGGKPTPMLPFTLAFIFCGMNGFLQGGYILKYADFSSASPVRIVAGIAVFFTGMLINIHSDHVLRNLRKPGETTYKIPYGGMFNYVSGANFLGEIIEWTGFTILNWTFPTVIFAFFTVTNIGPRAVHHHTWYKEKFDDYPKNRKALIPFIL</sequence>
<evidence type="ECO:0000256" key="13">
    <source>
        <dbReference type="ARBA" id="ARBA00023098"/>
    </source>
</evidence>
<protein>
    <recommendedName>
        <fullName evidence="4">3-oxo-5alpha-steroid 4-dehydrogenase (NADP(+))</fullName>
        <ecNumber evidence="4">1.3.1.22</ecNumber>
    </recommendedName>
</protein>
<keyword evidence="10" id="KW-0726">Sexual differentiation</keyword>